<evidence type="ECO:0000313" key="1">
    <source>
        <dbReference type="EMBL" id="CDW20572.1"/>
    </source>
</evidence>
<reference evidence="1" key="1">
    <citation type="submission" date="2014-05" db="EMBL/GenBank/DDBJ databases">
        <authorList>
            <person name="Chronopoulou M."/>
        </authorList>
    </citation>
    <scope>NUCLEOTIDE SEQUENCE</scope>
    <source>
        <tissue evidence="1">Whole organism</tissue>
    </source>
</reference>
<proteinExistence type="predicted"/>
<sequence>MEFSAALMEEHLGPVVPIDDADDVGGGGIVSVNGDGEETSYGARRKTYSGAGAVEGVMNPGPLSLPIPSSTQSPNISSLLHQPLYNVHPSGSLPLGAGKPATIITAGSSRQSQTQYISTSGVKTGPPKLPPKFNKLINEYVGACFEDNCN</sequence>
<dbReference type="EMBL" id="HACA01003211">
    <property type="protein sequence ID" value="CDW20572.1"/>
    <property type="molecule type" value="Transcribed_RNA"/>
</dbReference>
<accession>A0A0K2T4Q6</accession>
<organism evidence="1">
    <name type="scientific">Lepeophtheirus salmonis</name>
    <name type="common">Salmon louse</name>
    <name type="synonym">Caligus salmonis</name>
    <dbReference type="NCBI Taxonomy" id="72036"/>
    <lineage>
        <taxon>Eukaryota</taxon>
        <taxon>Metazoa</taxon>
        <taxon>Ecdysozoa</taxon>
        <taxon>Arthropoda</taxon>
        <taxon>Crustacea</taxon>
        <taxon>Multicrustacea</taxon>
        <taxon>Hexanauplia</taxon>
        <taxon>Copepoda</taxon>
        <taxon>Siphonostomatoida</taxon>
        <taxon>Caligidae</taxon>
        <taxon>Lepeophtheirus</taxon>
    </lineage>
</organism>
<name>A0A0K2T4Q6_LEPSM</name>
<feature type="non-terminal residue" evidence="1">
    <location>
        <position position="150"/>
    </location>
</feature>
<dbReference type="AlphaFoldDB" id="A0A0K2T4Q6"/>
<protein>
    <submittedName>
        <fullName evidence="1">Uncharacterized protein</fullName>
    </submittedName>
</protein>